<comment type="caution">
    <text evidence="1">The sequence shown here is derived from an EMBL/GenBank/DDBJ whole genome shotgun (WGS) entry which is preliminary data.</text>
</comment>
<name>A0A2N5NAX3_9BACL</name>
<sequence length="73" mass="8160">MWPKDIVDVQGRVAILDNRSAIRSLRESGRNRCWSGPDDLSIGVLKLVPDVIALSESYATGCALFPPQRLHLW</sequence>
<proteinExistence type="predicted"/>
<dbReference type="AlphaFoldDB" id="A0A2N5NAX3"/>
<keyword evidence="2" id="KW-1185">Reference proteome</keyword>
<dbReference type="EMBL" id="NFEZ01000003">
    <property type="protein sequence ID" value="PLT47454.1"/>
    <property type="molecule type" value="Genomic_DNA"/>
</dbReference>
<accession>A0A2N5NAX3</accession>
<evidence type="ECO:0000313" key="2">
    <source>
        <dbReference type="Proteomes" id="UP000234789"/>
    </source>
</evidence>
<protein>
    <submittedName>
        <fullName evidence="1">Uncharacterized protein</fullName>
    </submittedName>
</protein>
<evidence type="ECO:0000313" key="1">
    <source>
        <dbReference type="EMBL" id="PLT47454.1"/>
    </source>
</evidence>
<gene>
    <name evidence="1" type="ORF">B8V81_1678</name>
</gene>
<dbReference type="Proteomes" id="UP000234789">
    <property type="component" value="Unassembled WGS sequence"/>
</dbReference>
<reference evidence="1 2" key="1">
    <citation type="submission" date="2017-05" db="EMBL/GenBank/DDBJ databases">
        <title>Functional genome analysis of Paenibacillus pasadenensis strain R16: insights on endophytic life style and antifungal activity.</title>
        <authorList>
            <person name="Passera A."/>
            <person name="Marcolungo L."/>
            <person name="Casati P."/>
            <person name="Brasca M."/>
            <person name="Quaglino F."/>
            <person name="Delledonne M."/>
        </authorList>
    </citation>
    <scope>NUCLEOTIDE SEQUENCE [LARGE SCALE GENOMIC DNA]</scope>
    <source>
        <strain evidence="1 2">R16</strain>
    </source>
</reference>
<organism evidence="1 2">
    <name type="scientific">Paenibacillus pasadenensis</name>
    <dbReference type="NCBI Taxonomy" id="217090"/>
    <lineage>
        <taxon>Bacteria</taxon>
        <taxon>Bacillati</taxon>
        <taxon>Bacillota</taxon>
        <taxon>Bacilli</taxon>
        <taxon>Bacillales</taxon>
        <taxon>Paenibacillaceae</taxon>
        <taxon>Paenibacillus</taxon>
    </lineage>
</organism>